<dbReference type="GO" id="GO:0004035">
    <property type="term" value="F:alkaline phosphatase activity"/>
    <property type="evidence" value="ECO:0007669"/>
    <property type="project" value="UniProtKB-EC"/>
</dbReference>
<evidence type="ECO:0000256" key="11">
    <source>
        <dbReference type="ARBA" id="ARBA00023180"/>
    </source>
</evidence>
<keyword evidence="19" id="KW-1185">Reference proteome</keyword>
<feature type="binding site" evidence="14">
    <location>
        <position position="174"/>
    </location>
    <ligand>
        <name>Mg(2+)</name>
        <dbReference type="ChEBI" id="CHEBI:18420"/>
    </ligand>
</feature>
<evidence type="ECO:0000256" key="17">
    <source>
        <dbReference type="SAM" id="SignalP"/>
    </source>
</evidence>
<dbReference type="SMART" id="SM00098">
    <property type="entry name" value="alkPPc"/>
    <property type="match status" value="1"/>
</dbReference>
<feature type="binding site" evidence="14">
    <location>
        <position position="377"/>
    </location>
    <ligand>
        <name>Zn(2+)</name>
        <dbReference type="ChEBI" id="CHEBI:29105"/>
        <label>2</label>
    </ligand>
</feature>
<evidence type="ECO:0000256" key="3">
    <source>
        <dbReference type="ARBA" id="ARBA00012647"/>
    </source>
</evidence>
<keyword evidence="9 14" id="KW-0460">Magnesium</keyword>
<evidence type="ECO:0000256" key="15">
    <source>
        <dbReference type="RuleBase" id="RU003946"/>
    </source>
</evidence>
<dbReference type="SUPFAM" id="SSF53649">
    <property type="entry name" value="Alkaline phosphatase-like"/>
    <property type="match status" value="1"/>
</dbReference>
<keyword evidence="5" id="KW-0336">GPI-anchor</keyword>
<gene>
    <name evidence="18" type="ORF">RI129_009291</name>
</gene>
<comment type="catalytic activity">
    <reaction evidence="16">
        <text>a phosphate monoester + H2O = an alcohol + phosphate</text>
        <dbReference type="Rhea" id="RHEA:15017"/>
        <dbReference type="ChEBI" id="CHEBI:15377"/>
        <dbReference type="ChEBI" id="CHEBI:30879"/>
        <dbReference type="ChEBI" id="CHEBI:43474"/>
        <dbReference type="ChEBI" id="CHEBI:67140"/>
        <dbReference type="EC" id="3.1.3.1"/>
    </reaction>
</comment>
<evidence type="ECO:0000256" key="4">
    <source>
        <dbReference type="ARBA" id="ARBA00022475"/>
    </source>
</evidence>
<feature type="binding site" evidence="14">
    <location>
        <position position="61"/>
    </location>
    <ligand>
        <name>Zn(2+)</name>
        <dbReference type="ChEBI" id="CHEBI:29105"/>
        <label>2</label>
    </ligand>
</feature>
<dbReference type="InterPro" id="IPR001952">
    <property type="entry name" value="Alkaline_phosphatase"/>
</dbReference>
<evidence type="ECO:0000256" key="10">
    <source>
        <dbReference type="ARBA" id="ARBA00023136"/>
    </source>
</evidence>
<feature type="active site" description="Phosphoserine intermediate" evidence="13">
    <location>
        <position position="111"/>
    </location>
</feature>
<proteinExistence type="inferred from homology"/>
<reference evidence="18 19" key="1">
    <citation type="journal article" date="2024" name="Insects">
        <title>An Improved Chromosome-Level Genome Assembly of the Firefly Pyrocoelia pectoralis.</title>
        <authorList>
            <person name="Fu X."/>
            <person name="Meyer-Rochow V.B."/>
            <person name="Ballantyne L."/>
            <person name="Zhu X."/>
        </authorList>
    </citation>
    <scope>NUCLEOTIDE SEQUENCE [LARGE SCALE GENOMIC DNA]</scope>
    <source>
        <strain evidence="18">XCY_ONT2</strain>
    </source>
</reference>
<keyword evidence="17" id="KW-0732">Signal</keyword>
<keyword evidence="11" id="KW-0325">Glycoprotein</keyword>
<keyword evidence="7 16" id="KW-0378">Hydrolase</keyword>
<feature type="binding site" evidence="14">
    <location>
        <position position="336"/>
    </location>
    <ligand>
        <name>Zn(2+)</name>
        <dbReference type="ChEBI" id="CHEBI:29105"/>
        <label>2</label>
    </ligand>
</feature>
<dbReference type="AlphaFoldDB" id="A0AAN7VC78"/>
<dbReference type="PRINTS" id="PR00113">
    <property type="entry name" value="ALKPHPHTASE"/>
</dbReference>
<evidence type="ECO:0000256" key="13">
    <source>
        <dbReference type="PIRSR" id="PIRSR601952-1"/>
    </source>
</evidence>
<accession>A0AAN7VC78</accession>
<feature type="binding site" evidence="14">
    <location>
        <position position="331"/>
    </location>
    <ligand>
        <name>Mg(2+)</name>
        <dbReference type="ChEBI" id="CHEBI:18420"/>
    </ligand>
</feature>
<dbReference type="Proteomes" id="UP001329430">
    <property type="component" value="Chromosome 7"/>
</dbReference>
<feature type="binding site" evidence="14">
    <location>
        <position position="340"/>
    </location>
    <ligand>
        <name>Zn(2+)</name>
        <dbReference type="ChEBI" id="CHEBI:29105"/>
        <label>2</label>
    </ligand>
</feature>
<dbReference type="EC" id="3.1.3.1" evidence="3 16"/>
<evidence type="ECO:0000313" key="18">
    <source>
        <dbReference type="EMBL" id="KAK5640744.1"/>
    </source>
</evidence>
<feature type="binding site" evidence="14">
    <location>
        <position position="452"/>
    </location>
    <ligand>
        <name>Zn(2+)</name>
        <dbReference type="ChEBI" id="CHEBI:29105"/>
        <label>2</label>
    </ligand>
</feature>
<dbReference type="PANTHER" id="PTHR11596">
    <property type="entry name" value="ALKALINE PHOSPHATASE"/>
    <property type="match status" value="1"/>
</dbReference>
<keyword evidence="12" id="KW-0449">Lipoprotein</keyword>
<dbReference type="InterPro" id="IPR017850">
    <property type="entry name" value="Alkaline_phosphatase_core_sf"/>
</dbReference>
<dbReference type="Pfam" id="PF00245">
    <property type="entry name" value="Alk_phosphatase"/>
    <property type="match status" value="1"/>
</dbReference>
<dbReference type="PANTHER" id="PTHR11596:SF91">
    <property type="entry name" value="ALKALINE PHOSPHATASE-RELATED"/>
    <property type="match status" value="1"/>
</dbReference>
<comment type="cofactor">
    <cofactor evidence="14">
        <name>Zn(2+)</name>
        <dbReference type="ChEBI" id="CHEBI:29105"/>
    </cofactor>
    <text evidence="14">Binds 2 Zn(2+) ions.</text>
</comment>
<keyword evidence="10" id="KW-0472">Membrane</keyword>
<evidence type="ECO:0000256" key="2">
    <source>
        <dbReference type="ARBA" id="ARBA00005984"/>
    </source>
</evidence>
<evidence type="ECO:0000256" key="7">
    <source>
        <dbReference type="ARBA" id="ARBA00022801"/>
    </source>
</evidence>
<dbReference type="PROSITE" id="PS00123">
    <property type="entry name" value="ALKALINE_PHOSPHATASE"/>
    <property type="match status" value="1"/>
</dbReference>
<sequence length="497" mass="54307">MKNLLLQFVVLLCTTALCVANYEHEHTATYWNDQAQARLQKQLLRRTNTGVAKNVILFLGDGMSIPTLTAARTHLGQRNGNAGEETELSFEKFPYVGLSKTYCVDKQVADSACSATAYLGGVKANKDTVGVTAAVKRGDCDAMNDVSNHVQSVAHYSQLKNKRTGIVTTTRVTHASPAGVYAHTAERDWESDTDVTLAGKNPKTCLDSTVQLVHGETGKKLNVIFGGGRRKFLPMFETDEDGKMGNRLDNRNLINEWKQLKANTTHAYVSDRNSLLNIADGTEYSLGLFDNGHMSYNLERDSNKQPSLEEMTIKAIELLSNGKEGFFLFVEGGLIDKAHHDNKARLALDETIEFHKAIEAAVKMTNETDTLILVTADHAHTMTLNGNENRGHDVLGLGGLAVDLLQYTTLSYGTGPGYKPNKDGRRHDVSKDDLTSNDYGYPTIAPLLSATHGGDDVGIFASGPWSHLITSVVEQNLIAHVINFASCTGERTTACEN</sequence>
<evidence type="ECO:0000256" key="1">
    <source>
        <dbReference type="ARBA" id="ARBA00004609"/>
    </source>
</evidence>
<feature type="chain" id="PRO_5042959870" description="Alkaline phosphatase" evidence="17">
    <location>
        <begin position="21"/>
        <end position="497"/>
    </location>
</feature>
<evidence type="ECO:0000256" key="12">
    <source>
        <dbReference type="ARBA" id="ARBA00023288"/>
    </source>
</evidence>
<evidence type="ECO:0000256" key="14">
    <source>
        <dbReference type="PIRSR" id="PIRSR601952-2"/>
    </source>
</evidence>
<comment type="subcellular location">
    <subcellularLocation>
        <location evidence="1">Cell membrane</location>
        <topology evidence="1">Lipid-anchor</topology>
        <topology evidence="1">GPI-anchor</topology>
    </subcellularLocation>
</comment>
<dbReference type="InterPro" id="IPR018299">
    <property type="entry name" value="Alkaline_phosphatase_AS"/>
</dbReference>
<comment type="caution">
    <text evidence="18">The sequence shown here is derived from an EMBL/GenBank/DDBJ whole genome shotgun (WGS) entry which is preliminary data.</text>
</comment>
<comment type="similarity">
    <text evidence="2 15">Belongs to the alkaline phosphatase family.</text>
</comment>
<feature type="binding site" evidence="14">
    <location>
        <position position="176"/>
    </location>
    <ligand>
        <name>Mg(2+)</name>
        <dbReference type="ChEBI" id="CHEBI:18420"/>
    </ligand>
</feature>
<dbReference type="GO" id="GO:0005886">
    <property type="term" value="C:plasma membrane"/>
    <property type="evidence" value="ECO:0007669"/>
    <property type="project" value="UniProtKB-SubCell"/>
</dbReference>
<evidence type="ECO:0000256" key="16">
    <source>
        <dbReference type="RuleBase" id="RU003947"/>
    </source>
</evidence>
<evidence type="ECO:0000256" key="8">
    <source>
        <dbReference type="ARBA" id="ARBA00022833"/>
    </source>
</evidence>
<evidence type="ECO:0000256" key="5">
    <source>
        <dbReference type="ARBA" id="ARBA00022622"/>
    </source>
</evidence>
<dbReference type="EMBL" id="JAVRBK010000007">
    <property type="protein sequence ID" value="KAK5640744.1"/>
    <property type="molecule type" value="Genomic_DNA"/>
</dbReference>
<dbReference type="GO" id="GO:0098552">
    <property type="term" value="C:side of membrane"/>
    <property type="evidence" value="ECO:0007669"/>
    <property type="project" value="UniProtKB-KW"/>
</dbReference>
<feature type="binding site" evidence="14">
    <location>
        <position position="378"/>
    </location>
    <ligand>
        <name>Zn(2+)</name>
        <dbReference type="ChEBI" id="CHEBI:29105"/>
        <label>2</label>
    </ligand>
</feature>
<keyword evidence="4" id="KW-1003">Cell membrane</keyword>
<dbReference type="CDD" id="cd16012">
    <property type="entry name" value="ALP"/>
    <property type="match status" value="1"/>
</dbReference>
<dbReference type="GO" id="GO:0046872">
    <property type="term" value="F:metal ion binding"/>
    <property type="evidence" value="ECO:0007669"/>
    <property type="project" value="UniProtKB-KW"/>
</dbReference>
<name>A0AAN7VC78_9COLE</name>
<keyword evidence="6 14" id="KW-0479">Metal-binding</keyword>
<feature type="binding site" evidence="14">
    <location>
        <position position="61"/>
    </location>
    <ligand>
        <name>Mg(2+)</name>
        <dbReference type="ChEBI" id="CHEBI:18420"/>
    </ligand>
</feature>
<comment type="cofactor">
    <cofactor evidence="14">
        <name>Mg(2+)</name>
        <dbReference type="ChEBI" id="CHEBI:18420"/>
    </cofactor>
    <text evidence="14">Binds 1 Mg(2+) ion.</text>
</comment>
<evidence type="ECO:0000313" key="19">
    <source>
        <dbReference type="Proteomes" id="UP001329430"/>
    </source>
</evidence>
<dbReference type="FunFam" id="3.40.720.10:FF:000008">
    <property type="entry name" value="Alkaline phosphatase"/>
    <property type="match status" value="1"/>
</dbReference>
<protein>
    <recommendedName>
        <fullName evidence="3 16">Alkaline phosphatase</fullName>
        <ecNumber evidence="3 16">3.1.3.1</ecNumber>
    </recommendedName>
</protein>
<evidence type="ECO:0000256" key="9">
    <source>
        <dbReference type="ARBA" id="ARBA00022842"/>
    </source>
</evidence>
<keyword evidence="8 14" id="KW-0862">Zinc</keyword>
<dbReference type="Gene3D" id="3.40.720.10">
    <property type="entry name" value="Alkaline Phosphatase, subunit A"/>
    <property type="match status" value="1"/>
</dbReference>
<feature type="signal peptide" evidence="17">
    <location>
        <begin position="1"/>
        <end position="20"/>
    </location>
</feature>
<evidence type="ECO:0000256" key="6">
    <source>
        <dbReference type="ARBA" id="ARBA00022723"/>
    </source>
</evidence>
<organism evidence="18 19">
    <name type="scientific">Pyrocoelia pectoralis</name>
    <dbReference type="NCBI Taxonomy" id="417401"/>
    <lineage>
        <taxon>Eukaryota</taxon>
        <taxon>Metazoa</taxon>
        <taxon>Ecdysozoa</taxon>
        <taxon>Arthropoda</taxon>
        <taxon>Hexapoda</taxon>
        <taxon>Insecta</taxon>
        <taxon>Pterygota</taxon>
        <taxon>Neoptera</taxon>
        <taxon>Endopterygota</taxon>
        <taxon>Coleoptera</taxon>
        <taxon>Polyphaga</taxon>
        <taxon>Elateriformia</taxon>
        <taxon>Elateroidea</taxon>
        <taxon>Lampyridae</taxon>
        <taxon>Lampyrinae</taxon>
        <taxon>Pyrocoelia</taxon>
    </lineage>
</organism>